<accession>A0ABP7LKE3</accession>
<keyword evidence="3" id="KW-1185">Reference proteome</keyword>
<evidence type="ECO:0000259" key="1">
    <source>
        <dbReference type="Pfam" id="PF21834"/>
    </source>
</evidence>
<dbReference type="Pfam" id="PF21834">
    <property type="entry name" value="DUF6894"/>
    <property type="match status" value="1"/>
</dbReference>
<name>A0ABP7LKE3_9SPHN</name>
<evidence type="ECO:0000313" key="3">
    <source>
        <dbReference type="Proteomes" id="UP001500827"/>
    </source>
</evidence>
<sequence>MPLYFFHLRDGEDTLIDGEGLELDDIEAAKATALLQARGIVSHDALEGFINLAQRVDVLDETGATVCSVAFEDAVRVSR</sequence>
<proteinExistence type="predicted"/>
<gene>
    <name evidence="2" type="ORF">GCM10022276_22870</name>
</gene>
<comment type="caution">
    <text evidence="2">The sequence shown here is derived from an EMBL/GenBank/DDBJ whole genome shotgun (WGS) entry which is preliminary data.</text>
</comment>
<organism evidence="2 3">
    <name type="scientific">Sphingomonas limnosediminicola</name>
    <dbReference type="NCBI Taxonomy" id="940133"/>
    <lineage>
        <taxon>Bacteria</taxon>
        <taxon>Pseudomonadati</taxon>
        <taxon>Pseudomonadota</taxon>
        <taxon>Alphaproteobacteria</taxon>
        <taxon>Sphingomonadales</taxon>
        <taxon>Sphingomonadaceae</taxon>
        <taxon>Sphingomonas</taxon>
    </lineage>
</organism>
<dbReference type="Proteomes" id="UP001500827">
    <property type="component" value="Unassembled WGS sequence"/>
</dbReference>
<feature type="domain" description="DUF6894" evidence="1">
    <location>
        <begin position="3"/>
        <end position="71"/>
    </location>
</feature>
<protein>
    <recommendedName>
        <fullName evidence="1">DUF6894 domain-containing protein</fullName>
    </recommendedName>
</protein>
<dbReference type="InterPro" id="IPR054189">
    <property type="entry name" value="DUF6894"/>
</dbReference>
<dbReference type="EMBL" id="BAABBM010000001">
    <property type="protein sequence ID" value="GAA3903634.1"/>
    <property type="molecule type" value="Genomic_DNA"/>
</dbReference>
<dbReference type="RefSeq" id="WP_344699823.1">
    <property type="nucleotide sequence ID" value="NZ_BAABBM010000001.1"/>
</dbReference>
<evidence type="ECO:0000313" key="2">
    <source>
        <dbReference type="EMBL" id="GAA3903634.1"/>
    </source>
</evidence>
<reference evidence="3" key="1">
    <citation type="journal article" date="2019" name="Int. J. Syst. Evol. Microbiol.">
        <title>The Global Catalogue of Microorganisms (GCM) 10K type strain sequencing project: providing services to taxonomists for standard genome sequencing and annotation.</title>
        <authorList>
            <consortium name="The Broad Institute Genomics Platform"/>
            <consortium name="The Broad Institute Genome Sequencing Center for Infectious Disease"/>
            <person name="Wu L."/>
            <person name="Ma J."/>
        </authorList>
    </citation>
    <scope>NUCLEOTIDE SEQUENCE [LARGE SCALE GENOMIC DNA]</scope>
    <source>
        <strain evidence="3">JCM 17543</strain>
    </source>
</reference>